<comment type="caution">
    <text evidence="1">The sequence shown here is derived from an EMBL/GenBank/DDBJ whole genome shotgun (WGS) entry which is preliminary data.</text>
</comment>
<protein>
    <recommendedName>
        <fullName evidence="2">DUF1894 domain-containing protein</fullName>
    </recommendedName>
</protein>
<dbReference type="Pfam" id="PF08979">
    <property type="entry name" value="DUF1894"/>
    <property type="match status" value="1"/>
</dbReference>
<dbReference type="AlphaFoldDB" id="X1QEC5"/>
<name>X1QEC5_9ZZZZ</name>
<gene>
    <name evidence="1" type="ORF">S12H4_02497</name>
</gene>
<accession>X1QEC5</accession>
<dbReference type="EMBL" id="BARW01000618">
    <property type="protein sequence ID" value="GAI66852.1"/>
    <property type="molecule type" value="Genomic_DNA"/>
</dbReference>
<evidence type="ECO:0008006" key="2">
    <source>
        <dbReference type="Google" id="ProtNLM"/>
    </source>
</evidence>
<reference evidence="1" key="1">
    <citation type="journal article" date="2014" name="Front. Microbiol.">
        <title>High frequency of phylogenetically diverse reductive dehalogenase-homologous genes in deep subseafloor sedimentary metagenomes.</title>
        <authorList>
            <person name="Kawai M."/>
            <person name="Futagami T."/>
            <person name="Toyoda A."/>
            <person name="Takaki Y."/>
            <person name="Nishi S."/>
            <person name="Hori S."/>
            <person name="Arai W."/>
            <person name="Tsubouchi T."/>
            <person name="Morono Y."/>
            <person name="Uchiyama I."/>
            <person name="Ito T."/>
            <person name="Fujiyama A."/>
            <person name="Inagaki F."/>
            <person name="Takami H."/>
        </authorList>
    </citation>
    <scope>NUCLEOTIDE SEQUENCE</scope>
    <source>
        <strain evidence="1">Expedition CK06-06</strain>
    </source>
</reference>
<proteinExistence type="predicted"/>
<dbReference type="InterPro" id="IPR012031">
    <property type="entry name" value="MTH0776-like"/>
</dbReference>
<dbReference type="PIRSF" id="PIRSF006577">
    <property type="entry name" value="UCP006577"/>
    <property type="match status" value="1"/>
</dbReference>
<evidence type="ECO:0000313" key="1">
    <source>
        <dbReference type="EMBL" id="GAI66852.1"/>
    </source>
</evidence>
<sequence length="90" mass="10608">MGCIELMDYEILLSDISFKEGREFIRRNFKDVHEVEPGYKLFDVYLIGIPPILVGVEDAYVIFPYVKPCHGTFVLKIEDREEVERLRAKR</sequence>
<organism evidence="1">
    <name type="scientific">marine sediment metagenome</name>
    <dbReference type="NCBI Taxonomy" id="412755"/>
    <lineage>
        <taxon>unclassified sequences</taxon>
        <taxon>metagenomes</taxon>
        <taxon>ecological metagenomes</taxon>
    </lineage>
</organism>